<protein>
    <recommendedName>
        <fullName evidence="3 6">Flagellar basal body rod protein FlgB</fullName>
    </recommendedName>
</protein>
<dbReference type="GO" id="GO:0030694">
    <property type="term" value="C:bacterial-type flagellum basal body, rod"/>
    <property type="evidence" value="ECO:0007669"/>
    <property type="project" value="InterPro"/>
</dbReference>
<keyword evidence="7" id="KW-0282">Flagellum</keyword>
<proteinExistence type="inferred from homology"/>
<keyword evidence="4 6" id="KW-0975">Bacterial flagellum</keyword>
<dbReference type="AlphaFoldDB" id="A0A369KZB8"/>
<dbReference type="RefSeq" id="WP_338637138.1">
    <property type="nucleotide sequence ID" value="NZ_CP146516.1"/>
</dbReference>
<dbReference type="EMBL" id="QOVW01000059">
    <property type="protein sequence ID" value="RDB36546.1"/>
    <property type="molecule type" value="Genomic_DNA"/>
</dbReference>
<evidence type="ECO:0000256" key="3">
    <source>
        <dbReference type="ARBA" id="ARBA00014376"/>
    </source>
</evidence>
<reference evidence="7" key="1">
    <citation type="submission" date="2018-04" db="EMBL/GenBank/DDBJ databases">
        <title>Draft genome sequence of the Candidatus Spirobacillus cienkowskii, a pathogen of freshwater Daphnia species, reconstructed from hemolymph metagenomic reads.</title>
        <authorList>
            <person name="Bresciani L."/>
            <person name="Lemos L.N."/>
            <person name="Wale N."/>
            <person name="Lin J.Y."/>
            <person name="Fernandes G.R."/>
            <person name="Duffy M.A."/>
            <person name="Rodrigues J.M."/>
        </authorList>
    </citation>
    <scope>NUCLEOTIDE SEQUENCE [LARGE SCALE GENOMIC DNA]</scope>
    <source>
        <strain evidence="7">Binning01</strain>
    </source>
</reference>
<comment type="caution">
    <text evidence="7">The sequence shown here is derived from an EMBL/GenBank/DDBJ whole genome shotgun (WGS) entry which is preliminary data.</text>
</comment>
<keyword evidence="8" id="KW-1185">Reference proteome</keyword>
<dbReference type="Proteomes" id="UP000253934">
    <property type="component" value="Unassembled WGS sequence"/>
</dbReference>
<accession>A0A369KZB8</accession>
<evidence type="ECO:0000313" key="8">
    <source>
        <dbReference type="Proteomes" id="UP000253934"/>
    </source>
</evidence>
<comment type="function">
    <text evidence="5 6">Structural component of flagellum, the bacterial motility apparatus. Part of the rod structure of flagellar basal body.</text>
</comment>
<evidence type="ECO:0000256" key="6">
    <source>
        <dbReference type="PIRNR" id="PIRNR002889"/>
    </source>
</evidence>
<comment type="subcellular location">
    <subcellularLocation>
        <location evidence="1 6">Bacterial flagellum basal body</location>
    </subcellularLocation>
</comment>
<organism evidence="7 8">
    <name type="scientific">Spirobacillus cienkowskii</name>
    <dbReference type="NCBI Taxonomy" id="495820"/>
    <lineage>
        <taxon>Bacteria</taxon>
        <taxon>Pseudomonadati</taxon>
        <taxon>Bdellovibrionota</taxon>
        <taxon>Oligoflexia</taxon>
        <taxon>Silvanigrellales</taxon>
        <taxon>Spirobacillus</taxon>
    </lineage>
</organism>
<dbReference type="GO" id="GO:0071973">
    <property type="term" value="P:bacterial-type flagellum-dependent cell motility"/>
    <property type="evidence" value="ECO:0007669"/>
    <property type="project" value="InterPro"/>
</dbReference>
<keyword evidence="7" id="KW-0966">Cell projection</keyword>
<dbReference type="InterPro" id="IPR006300">
    <property type="entry name" value="FlgB"/>
</dbReference>
<comment type="subunit">
    <text evidence="6">The basal body constitutes a major portion of the flagellar organelle and consists of a number of rings mounted on a central rod.</text>
</comment>
<evidence type="ECO:0000313" key="7">
    <source>
        <dbReference type="EMBL" id="RDB36546.1"/>
    </source>
</evidence>
<gene>
    <name evidence="7" type="primary">flgB</name>
    <name evidence="7" type="ORF">DCC88_04520</name>
</gene>
<dbReference type="NCBIfam" id="TIGR01396">
    <property type="entry name" value="FlgB"/>
    <property type="match status" value="1"/>
</dbReference>
<sequence length="143" mass="15690">MKSTVIGNQIFGKPDAVLEESLNQRLKRQTVNIANITNSLTPGYRSLGFDFEKQLQAAIGSDKDLIMKVSDSRHIKAPGMGADGILKPDMYVKPTESIGNDGNTVDVDQEMTEMAGNQILYKATIESLNRKLGMLRYAINGGR</sequence>
<keyword evidence="7" id="KW-0969">Cilium</keyword>
<evidence type="ECO:0000256" key="4">
    <source>
        <dbReference type="ARBA" id="ARBA00023143"/>
    </source>
</evidence>
<comment type="similarity">
    <text evidence="2 6">Belongs to the flagella basal body rod proteins family.</text>
</comment>
<evidence type="ECO:0000256" key="1">
    <source>
        <dbReference type="ARBA" id="ARBA00004117"/>
    </source>
</evidence>
<evidence type="ECO:0000256" key="5">
    <source>
        <dbReference type="ARBA" id="ARBA00024934"/>
    </source>
</evidence>
<dbReference type="PIRSF" id="PIRSF002889">
    <property type="entry name" value="Rod_FlgB"/>
    <property type="match status" value="1"/>
</dbReference>
<name>A0A369KZB8_9BACT</name>
<evidence type="ECO:0000256" key="2">
    <source>
        <dbReference type="ARBA" id="ARBA00009677"/>
    </source>
</evidence>